<dbReference type="GO" id="GO:0003677">
    <property type="term" value="F:DNA binding"/>
    <property type="evidence" value="ECO:0007669"/>
    <property type="project" value="InterPro"/>
</dbReference>
<dbReference type="InterPro" id="IPR006578">
    <property type="entry name" value="MADF-dom"/>
</dbReference>
<accession>A0A834NT40</accession>
<keyword evidence="1" id="KW-0539">Nucleus</keyword>
<dbReference type="SMART" id="SM00595">
    <property type="entry name" value="MADF"/>
    <property type="match status" value="1"/>
</dbReference>
<gene>
    <name evidence="4" type="ORF">HZH68_000192</name>
</gene>
<comment type="caution">
    <text evidence="4">The sequence shown here is derived from an EMBL/GenBank/DDBJ whole genome shotgun (WGS) entry which is preliminary data.</text>
</comment>
<organism evidence="4 5">
    <name type="scientific">Vespula germanica</name>
    <name type="common">German yellow jacket</name>
    <name type="synonym">Paravespula germanica</name>
    <dbReference type="NCBI Taxonomy" id="30212"/>
    <lineage>
        <taxon>Eukaryota</taxon>
        <taxon>Metazoa</taxon>
        <taxon>Ecdysozoa</taxon>
        <taxon>Arthropoda</taxon>
        <taxon>Hexapoda</taxon>
        <taxon>Insecta</taxon>
        <taxon>Pterygota</taxon>
        <taxon>Neoptera</taxon>
        <taxon>Endopterygota</taxon>
        <taxon>Hymenoptera</taxon>
        <taxon>Apocrita</taxon>
        <taxon>Aculeata</taxon>
        <taxon>Vespoidea</taxon>
        <taxon>Vespidae</taxon>
        <taxon>Vespinae</taxon>
        <taxon>Vespula</taxon>
    </lineage>
</organism>
<evidence type="ECO:0000256" key="1">
    <source>
        <dbReference type="PROSITE-ProRule" id="PRU00371"/>
    </source>
</evidence>
<dbReference type="GO" id="GO:0006357">
    <property type="term" value="P:regulation of transcription by RNA polymerase II"/>
    <property type="evidence" value="ECO:0007669"/>
    <property type="project" value="TreeGrafter"/>
</dbReference>
<evidence type="ECO:0000313" key="5">
    <source>
        <dbReference type="Proteomes" id="UP000617340"/>
    </source>
</evidence>
<name>A0A834NT40_VESGE</name>
<dbReference type="InterPro" id="IPR039353">
    <property type="entry name" value="TF_Adf1"/>
</dbReference>
<dbReference type="Pfam" id="PF02944">
    <property type="entry name" value="BESS"/>
    <property type="match status" value="1"/>
</dbReference>
<reference evidence="4" key="1">
    <citation type="journal article" date="2020" name="G3 (Bethesda)">
        <title>High-Quality Assemblies for Three Invasive Social Wasps from the &lt;i&gt;Vespula&lt;/i&gt; Genus.</title>
        <authorList>
            <person name="Harrop T.W.R."/>
            <person name="Guhlin J."/>
            <person name="McLaughlin G.M."/>
            <person name="Permina E."/>
            <person name="Stockwell P."/>
            <person name="Gilligan J."/>
            <person name="Le Lec M.F."/>
            <person name="Gruber M.A.M."/>
            <person name="Quinn O."/>
            <person name="Lovegrove M."/>
            <person name="Duncan E.J."/>
            <person name="Remnant E.J."/>
            <person name="Van Eeckhoven J."/>
            <person name="Graham B."/>
            <person name="Knapp R.A."/>
            <person name="Langford K.W."/>
            <person name="Kronenberg Z."/>
            <person name="Press M.O."/>
            <person name="Eacker S.M."/>
            <person name="Wilson-Rankin E.E."/>
            <person name="Purcell J."/>
            <person name="Lester P.J."/>
            <person name="Dearden P.K."/>
        </authorList>
    </citation>
    <scope>NUCLEOTIDE SEQUENCE</scope>
    <source>
        <strain evidence="4">Linc-1</strain>
    </source>
</reference>
<dbReference type="EMBL" id="JACSDZ010000001">
    <property type="protein sequence ID" value="KAF7417539.1"/>
    <property type="molecule type" value="Genomic_DNA"/>
</dbReference>
<proteinExistence type="predicted"/>
<feature type="domain" description="BESS" evidence="3">
    <location>
        <begin position="184"/>
        <end position="223"/>
    </location>
</feature>
<keyword evidence="5" id="KW-1185">Reference proteome</keyword>
<comment type="subcellular location">
    <subcellularLocation>
        <location evidence="1">Nucleus</location>
    </subcellularLocation>
</comment>
<sequence>MANNVNTELLISEVEKRGVIWDTSNEYYKDKNKKNAAWDEICSGLLKNYKSESQMQKKLILQDIISKWRSIRDNYVRSLKKQAENCKSCSGTKRIKLYIYGKQLAFLKKNKELQHTDGNLEDNIQKVIQYKESNDTEEDIELNVHGTSTSTSSVIPTKRKRPDIERSLMDLMYINMTRKNPVEEDEDLAFFYSLLPSVKTLTADQKFTFRLQTMQFLQSLRNSTYHTGL</sequence>
<dbReference type="PROSITE" id="PS51029">
    <property type="entry name" value="MADF"/>
    <property type="match status" value="1"/>
</dbReference>
<dbReference type="PANTHER" id="PTHR12243:SF67">
    <property type="entry name" value="COREPRESSOR OF PANGOLIN, ISOFORM A-RELATED"/>
    <property type="match status" value="1"/>
</dbReference>
<evidence type="ECO:0000259" key="3">
    <source>
        <dbReference type="PROSITE" id="PS51031"/>
    </source>
</evidence>
<evidence type="ECO:0000313" key="4">
    <source>
        <dbReference type="EMBL" id="KAF7417539.1"/>
    </source>
</evidence>
<dbReference type="PROSITE" id="PS51031">
    <property type="entry name" value="BESS"/>
    <property type="match status" value="1"/>
</dbReference>
<dbReference type="InterPro" id="IPR004210">
    <property type="entry name" value="BESS_motif"/>
</dbReference>
<dbReference type="Pfam" id="PF10545">
    <property type="entry name" value="MADF_DNA_bdg"/>
    <property type="match status" value="1"/>
</dbReference>
<dbReference type="Proteomes" id="UP000617340">
    <property type="component" value="Unassembled WGS sequence"/>
</dbReference>
<dbReference type="PANTHER" id="PTHR12243">
    <property type="entry name" value="MADF DOMAIN TRANSCRIPTION FACTOR"/>
    <property type="match status" value="1"/>
</dbReference>
<feature type="domain" description="MADF" evidence="2">
    <location>
        <begin position="9"/>
        <end position="112"/>
    </location>
</feature>
<evidence type="ECO:0008006" key="6">
    <source>
        <dbReference type="Google" id="ProtNLM"/>
    </source>
</evidence>
<protein>
    <recommendedName>
        <fullName evidence="6">MADF domain-containing protein</fullName>
    </recommendedName>
</protein>
<dbReference type="AlphaFoldDB" id="A0A834NT40"/>
<dbReference type="GO" id="GO:0005634">
    <property type="term" value="C:nucleus"/>
    <property type="evidence" value="ECO:0007669"/>
    <property type="project" value="UniProtKB-SubCell"/>
</dbReference>
<evidence type="ECO:0000259" key="2">
    <source>
        <dbReference type="PROSITE" id="PS51029"/>
    </source>
</evidence>
<dbReference type="GO" id="GO:0005667">
    <property type="term" value="C:transcription regulator complex"/>
    <property type="evidence" value="ECO:0007669"/>
    <property type="project" value="TreeGrafter"/>
</dbReference>